<feature type="compositionally biased region" description="Polar residues" evidence="1">
    <location>
        <begin position="45"/>
        <end position="54"/>
    </location>
</feature>
<name>A0ABC9E112_9POAL</name>
<sequence>MSRLSHRRVPSVIPENIAILDFKQEEDTKDTDNTITGEKRLSMEDAQSMSSEIKCQNPKELSDDTKVTNKSSSGDGRNGMEGLKKDLAAQVKTDNDN</sequence>
<keyword evidence="3" id="KW-1185">Reference proteome</keyword>
<proteinExistence type="predicted"/>
<reference evidence="2" key="1">
    <citation type="submission" date="2024-10" db="EMBL/GenBank/DDBJ databases">
        <authorList>
            <person name="Ryan C."/>
        </authorList>
    </citation>
    <scope>NUCLEOTIDE SEQUENCE [LARGE SCALE GENOMIC DNA]</scope>
</reference>
<evidence type="ECO:0000313" key="3">
    <source>
        <dbReference type="Proteomes" id="UP001497457"/>
    </source>
</evidence>
<evidence type="ECO:0000313" key="2">
    <source>
        <dbReference type="EMBL" id="CAL5047882.1"/>
    </source>
</evidence>
<dbReference type="Proteomes" id="UP001497457">
    <property type="component" value="Chromosome 35b"/>
</dbReference>
<protein>
    <submittedName>
        <fullName evidence="2">Uncharacterized protein</fullName>
    </submittedName>
</protein>
<gene>
    <name evidence="2" type="ORF">URODEC1_LOCUS90129</name>
</gene>
<feature type="compositionally biased region" description="Basic and acidic residues" evidence="1">
    <location>
        <begin position="82"/>
        <end position="97"/>
    </location>
</feature>
<accession>A0ABC9E112</accession>
<organism evidence="2 3">
    <name type="scientific">Urochloa decumbens</name>
    <dbReference type="NCBI Taxonomy" id="240449"/>
    <lineage>
        <taxon>Eukaryota</taxon>
        <taxon>Viridiplantae</taxon>
        <taxon>Streptophyta</taxon>
        <taxon>Embryophyta</taxon>
        <taxon>Tracheophyta</taxon>
        <taxon>Spermatophyta</taxon>
        <taxon>Magnoliopsida</taxon>
        <taxon>Liliopsida</taxon>
        <taxon>Poales</taxon>
        <taxon>Poaceae</taxon>
        <taxon>PACMAD clade</taxon>
        <taxon>Panicoideae</taxon>
        <taxon>Panicodae</taxon>
        <taxon>Paniceae</taxon>
        <taxon>Melinidinae</taxon>
        <taxon>Urochloa</taxon>
    </lineage>
</organism>
<feature type="region of interest" description="Disordered" evidence="1">
    <location>
        <begin position="23"/>
        <end position="97"/>
    </location>
</feature>
<dbReference type="EMBL" id="OZ075145">
    <property type="protein sequence ID" value="CAL5047882.1"/>
    <property type="molecule type" value="Genomic_DNA"/>
</dbReference>
<dbReference type="AlphaFoldDB" id="A0ABC9E112"/>
<evidence type="ECO:0000256" key="1">
    <source>
        <dbReference type="SAM" id="MobiDB-lite"/>
    </source>
</evidence>
<feature type="compositionally biased region" description="Basic and acidic residues" evidence="1">
    <location>
        <begin position="23"/>
        <end position="43"/>
    </location>
</feature>